<dbReference type="SUPFAM" id="SSF53720">
    <property type="entry name" value="ALDH-like"/>
    <property type="match status" value="1"/>
</dbReference>
<dbReference type="Pfam" id="PF00171">
    <property type="entry name" value="Aldedh"/>
    <property type="match status" value="1"/>
</dbReference>
<evidence type="ECO:0000256" key="2">
    <source>
        <dbReference type="SAM" id="MobiDB-lite"/>
    </source>
</evidence>
<evidence type="ECO:0000256" key="1">
    <source>
        <dbReference type="ARBA" id="ARBA00023002"/>
    </source>
</evidence>
<dbReference type="GO" id="GO:0016620">
    <property type="term" value="F:oxidoreductase activity, acting on the aldehyde or oxo group of donors, NAD or NADP as acceptor"/>
    <property type="evidence" value="ECO:0007669"/>
    <property type="project" value="InterPro"/>
</dbReference>
<dbReference type="RefSeq" id="WP_095680982.1">
    <property type="nucleotide sequence ID" value="NZ_CP016768.2"/>
</dbReference>
<evidence type="ECO:0000259" key="3">
    <source>
        <dbReference type="Pfam" id="PF00171"/>
    </source>
</evidence>
<keyword evidence="5" id="KW-1185">Reference proteome</keyword>
<evidence type="ECO:0000313" key="5">
    <source>
        <dbReference type="Proteomes" id="UP000217153"/>
    </source>
</evidence>
<dbReference type="PANTHER" id="PTHR43353:SF3">
    <property type="entry name" value="ALDEHYDE DEHYDROGENASE-RELATED"/>
    <property type="match status" value="1"/>
</dbReference>
<dbReference type="InterPro" id="IPR044151">
    <property type="entry name" value="ALDH_KGSADH"/>
</dbReference>
<dbReference type="InterPro" id="IPR016163">
    <property type="entry name" value="Ald_DH_C"/>
</dbReference>
<dbReference type="Proteomes" id="UP000217153">
    <property type="component" value="Chromosome"/>
</dbReference>
<reference evidence="5" key="1">
    <citation type="submission" date="2016-10" db="EMBL/GenBank/DDBJ databases">
        <title>High microdiversification within the ubiquitous acI lineage of Actinobacteria.</title>
        <authorList>
            <person name="Neuenschwander S.M."/>
            <person name="Salcher M."/>
            <person name="Ghai R."/>
            <person name="Pernthaler J."/>
        </authorList>
    </citation>
    <scope>NUCLEOTIDE SEQUENCE [LARGE SCALE GENOMIC DNA]</scope>
</reference>
<dbReference type="CDD" id="cd07129">
    <property type="entry name" value="ALDH_KGSADH"/>
    <property type="match status" value="1"/>
</dbReference>
<name>A0A249JYT6_9ACTN</name>
<proteinExistence type="predicted"/>
<keyword evidence="1" id="KW-0560">Oxidoreductase</keyword>
<feature type="compositionally biased region" description="Polar residues" evidence="2">
    <location>
        <begin position="1"/>
        <end position="12"/>
    </location>
</feature>
<protein>
    <submittedName>
        <fullName evidence="4">NADP-dependent aldehyde dehydrogenase</fullName>
    </submittedName>
</protein>
<evidence type="ECO:0000313" key="4">
    <source>
        <dbReference type="EMBL" id="ASY09676.1"/>
    </source>
</evidence>
<dbReference type="PANTHER" id="PTHR43353">
    <property type="entry name" value="SUCCINATE-SEMIALDEHYDE DEHYDROGENASE, MITOCHONDRIAL"/>
    <property type="match status" value="1"/>
</dbReference>
<feature type="region of interest" description="Disordered" evidence="2">
    <location>
        <begin position="1"/>
        <end position="20"/>
    </location>
</feature>
<sequence length="508" mass="53818">MSKTFTATNPATGQAVGNPITEHSFEEVSAAIAAAEKIKAKFAATTPTQRAALLNAIADSIESEKEALAQISHLETALPMARVTGEVMRTVIQIRAFAELVKTGGHLLPIIDLADPNFQPVARPDLRKSQQPLGVVSIFAASNFPLAFSVAGGDSASALAAGCPVVVKAHPSHPNTCQVVYEAVTKAITAQGLPKEIFTLVQGVNPEITHWLAKDPLITAIGFTGSGLVGKLLIKLAQERPVPIPVFAEMGSLNPVFFTPTALVEKADELAKAAMDSALLGSGQFCTKPGIIVVPNDASGDKFIAQVQSYFSEQKVGPLLNKGIATRFIEAITSISKAKGVKVLTGVNNPDGYGVTPSIFVVDWADVKNHDDLLEEHFGPTSVIIRAPFDQYLAVAKAMSGQLASAIHAGNDEKLPELVSQLTQKAGRVIWNGFPTSVSVTAAQNHGGQWPASSSHTTSVGLDSLFRFVRPVVYQNFPDNQLPAELQNANPYAIERVVNGVRSNKAIN</sequence>
<gene>
    <name evidence="4" type="ORF">B1s21122_04985</name>
</gene>
<organism evidence="4 5">
    <name type="scientific">Candidatus Nanopelagicus limnae</name>
    <dbReference type="NCBI Taxonomy" id="1884634"/>
    <lineage>
        <taxon>Bacteria</taxon>
        <taxon>Bacillati</taxon>
        <taxon>Actinomycetota</taxon>
        <taxon>Actinomycetes</taxon>
        <taxon>Candidatus Nanopelagicales</taxon>
        <taxon>Candidatus Nanopelagicaceae</taxon>
        <taxon>Candidatus Nanopelagicus</taxon>
    </lineage>
</organism>
<dbReference type="AlphaFoldDB" id="A0A249JYT6"/>
<dbReference type="Gene3D" id="3.40.309.10">
    <property type="entry name" value="Aldehyde Dehydrogenase, Chain A, domain 2"/>
    <property type="match status" value="1"/>
</dbReference>
<dbReference type="InterPro" id="IPR050740">
    <property type="entry name" value="Aldehyde_DH_Superfamily"/>
</dbReference>
<dbReference type="KEGG" id="abam:B1s21122_04985"/>
<dbReference type="InterPro" id="IPR015590">
    <property type="entry name" value="Aldehyde_DH_dom"/>
</dbReference>
<dbReference type="OrthoDB" id="9770537at2"/>
<dbReference type="EMBL" id="CP016768">
    <property type="protein sequence ID" value="ASY09676.1"/>
    <property type="molecule type" value="Genomic_DNA"/>
</dbReference>
<dbReference type="InterPro" id="IPR016162">
    <property type="entry name" value="Ald_DH_N"/>
</dbReference>
<accession>A0A249JYT6</accession>
<dbReference type="InterPro" id="IPR016161">
    <property type="entry name" value="Ald_DH/histidinol_DH"/>
</dbReference>
<dbReference type="Gene3D" id="3.40.605.10">
    <property type="entry name" value="Aldehyde Dehydrogenase, Chain A, domain 1"/>
    <property type="match status" value="1"/>
</dbReference>
<feature type="domain" description="Aldehyde dehydrogenase" evidence="3">
    <location>
        <begin position="3"/>
        <end position="448"/>
    </location>
</feature>